<dbReference type="GO" id="GO:0009636">
    <property type="term" value="P:response to toxic substance"/>
    <property type="evidence" value="ECO:0007669"/>
    <property type="project" value="UniProtKB-KW"/>
</dbReference>
<protein>
    <recommendedName>
        <fullName evidence="18">Flavohemoprotein</fullName>
    </recommendedName>
    <alternativeName>
        <fullName evidence="18">Flavohemoglobin</fullName>
    </alternativeName>
    <alternativeName>
        <fullName evidence="18">Hemoglobin-like protein</fullName>
    </alternativeName>
    <alternativeName>
        <fullName evidence="18">Nitric oxide dioxygenase</fullName>
        <shortName evidence="18">NO oxygenase</shortName>
        <shortName evidence="18">NOD</shortName>
        <ecNumber evidence="18">1.14.12.17</ecNumber>
    </alternativeName>
</protein>
<dbReference type="Pfam" id="PF00042">
    <property type="entry name" value="Globin"/>
    <property type="match status" value="1"/>
</dbReference>
<evidence type="ECO:0000256" key="7">
    <source>
        <dbReference type="ARBA" id="ARBA00022630"/>
    </source>
</evidence>
<feature type="binding site" evidence="18">
    <location>
        <begin position="388"/>
        <end position="391"/>
    </location>
    <ligand>
        <name>FAD</name>
        <dbReference type="ChEBI" id="CHEBI:57692"/>
    </ligand>
</feature>
<evidence type="ECO:0000256" key="4">
    <source>
        <dbReference type="ARBA" id="ARBA00022575"/>
    </source>
</evidence>
<dbReference type="InterPro" id="IPR009050">
    <property type="entry name" value="Globin-like_sf"/>
</dbReference>
<dbReference type="GO" id="GO:0008941">
    <property type="term" value="F:nitric oxide dioxygenase NAD(P)H activity"/>
    <property type="evidence" value="ECO:0007669"/>
    <property type="project" value="UniProtKB-UniRule"/>
</dbReference>
<dbReference type="NCBIfam" id="NF009805">
    <property type="entry name" value="PRK13289.1"/>
    <property type="match status" value="1"/>
</dbReference>
<evidence type="ECO:0000256" key="9">
    <source>
        <dbReference type="ARBA" id="ARBA00022827"/>
    </source>
</evidence>
<evidence type="ECO:0000256" key="16">
    <source>
        <dbReference type="ARBA" id="ARBA00048649"/>
    </source>
</evidence>
<dbReference type="PANTHER" id="PTHR43396:SF3">
    <property type="entry name" value="FLAVOHEMOPROTEIN"/>
    <property type="match status" value="1"/>
</dbReference>
<dbReference type="InterPro" id="IPR023950">
    <property type="entry name" value="Hmp"/>
</dbReference>
<dbReference type="FunFam" id="2.40.30.10:FF:000034">
    <property type="entry name" value="Flavohemoprotein"/>
    <property type="match status" value="1"/>
</dbReference>
<feature type="binding site" evidence="18">
    <location>
        <begin position="272"/>
        <end position="277"/>
    </location>
    <ligand>
        <name>NADP(+)</name>
        <dbReference type="ChEBI" id="CHEBI:58349"/>
    </ligand>
</feature>
<dbReference type="RefSeq" id="WP_108602305.1">
    <property type="nucleotide sequence ID" value="NZ_CP026604.1"/>
</dbReference>
<keyword evidence="12 18" id="KW-0408">Iron</keyword>
<proteinExistence type="inferred from homology"/>
<dbReference type="GO" id="GO:0005344">
    <property type="term" value="F:oxygen carrier activity"/>
    <property type="evidence" value="ECO:0007669"/>
    <property type="project" value="UniProtKB-UniRule"/>
</dbReference>
<comment type="cofactor">
    <cofactor evidence="18">
        <name>FAD</name>
        <dbReference type="ChEBI" id="CHEBI:57692"/>
    </cofactor>
    <text evidence="18">Binds 1 FAD per subunit.</text>
</comment>
<evidence type="ECO:0000256" key="11">
    <source>
        <dbReference type="ARBA" id="ARBA00023002"/>
    </source>
</evidence>
<evidence type="ECO:0000256" key="13">
    <source>
        <dbReference type="ARBA" id="ARBA00023027"/>
    </source>
</evidence>
<evidence type="ECO:0000256" key="18">
    <source>
        <dbReference type="HAMAP-Rule" id="MF_01252"/>
    </source>
</evidence>
<dbReference type="GO" id="GO:0019825">
    <property type="term" value="F:oxygen binding"/>
    <property type="evidence" value="ECO:0007669"/>
    <property type="project" value="InterPro"/>
</dbReference>
<evidence type="ECO:0000256" key="1">
    <source>
        <dbReference type="ARBA" id="ARBA00006401"/>
    </source>
</evidence>
<dbReference type="PANTHER" id="PTHR43396">
    <property type="entry name" value="FLAVOHEMOPROTEIN"/>
    <property type="match status" value="1"/>
</dbReference>
<feature type="site" description="Influences the redox potential of the prosthetic heme and FAD groups" evidence="18">
    <location>
        <position position="84"/>
    </location>
</feature>
<dbReference type="FunFam" id="3.40.50.80:FF:000010">
    <property type="entry name" value="Flavohemoprotein"/>
    <property type="match status" value="1"/>
</dbReference>
<keyword evidence="11 18" id="KW-0560">Oxidoreductase</keyword>
<keyword evidence="9 18" id="KW-0274">FAD</keyword>
<dbReference type="Gene3D" id="2.40.30.10">
    <property type="entry name" value="Translation factors"/>
    <property type="match status" value="1"/>
</dbReference>
<dbReference type="CDD" id="cd06184">
    <property type="entry name" value="flavohem_like_fad_nad_binding"/>
    <property type="match status" value="1"/>
</dbReference>
<dbReference type="Pfam" id="PF00175">
    <property type="entry name" value="NAD_binding_1"/>
    <property type="match status" value="1"/>
</dbReference>
<comment type="catalytic activity">
    <reaction evidence="17 18">
        <text>2 nitric oxide + NADPH + 2 O2 = 2 nitrate + NADP(+) + H(+)</text>
        <dbReference type="Rhea" id="RHEA:19465"/>
        <dbReference type="ChEBI" id="CHEBI:15378"/>
        <dbReference type="ChEBI" id="CHEBI:15379"/>
        <dbReference type="ChEBI" id="CHEBI:16480"/>
        <dbReference type="ChEBI" id="CHEBI:17632"/>
        <dbReference type="ChEBI" id="CHEBI:57783"/>
        <dbReference type="ChEBI" id="CHEBI:58349"/>
        <dbReference type="EC" id="1.14.12.17"/>
    </reaction>
</comment>
<feature type="site" description="Involved in heme-bound ligand stabilization and O-O bond activation" evidence="18">
    <location>
        <position position="29"/>
    </location>
</feature>
<feature type="binding site" evidence="18">
    <location>
        <begin position="206"/>
        <end position="209"/>
    </location>
    <ligand>
        <name>FAD</name>
        <dbReference type="ChEBI" id="CHEBI:57692"/>
    </ligand>
</feature>
<dbReference type="PROSITE" id="PS01033">
    <property type="entry name" value="GLOBIN"/>
    <property type="match status" value="1"/>
</dbReference>
<evidence type="ECO:0000313" key="21">
    <source>
        <dbReference type="EMBL" id="AWB66234.1"/>
    </source>
</evidence>
<dbReference type="PROSITE" id="PS51384">
    <property type="entry name" value="FAD_FR"/>
    <property type="match status" value="1"/>
</dbReference>
<dbReference type="InterPro" id="IPR017938">
    <property type="entry name" value="Riboflavin_synthase-like_b-brl"/>
</dbReference>
<dbReference type="InterPro" id="IPR001433">
    <property type="entry name" value="OxRdtase_FAD/NAD-bd"/>
</dbReference>
<evidence type="ECO:0000256" key="14">
    <source>
        <dbReference type="ARBA" id="ARBA00025094"/>
    </source>
</evidence>
<keyword evidence="3 18" id="KW-0813">Transport</keyword>
<dbReference type="InterPro" id="IPR017927">
    <property type="entry name" value="FAD-bd_FR_type"/>
</dbReference>
<feature type="binding site" evidence="18">
    <location>
        <position position="190"/>
    </location>
    <ligand>
        <name>FAD</name>
        <dbReference type="ChEBI" id="CHEBI:57692"/>
    </ligand>
</feature>
<dbReference type="GO" id="GO:0046210">
    <property type="term" value="P:nitric oxide catabolic process"/>
    <property type="evidence" value="ECO:0007669"/>
    <property type="project" value="TreeGrafter"/>
</dbReference>
<dbReference type="SUPFAM" id="SSF63380">
    <property type="entry name" value="Riboflavin synthase domain-like"/>
    <property type="match status" value="1"/>
</dbReference>
<feature type="domain" description="Globin" evidence="19">
    <location>
        <begin position="1"/>
        <end position="138"/>
    </location>
</feature>
<keyword evidence="5 18" id="KW-0349">Heme</keyword>
<comment type="similarity">
    <text evidence="1 18">In the C-terminal section; belongs to the flavoprotein pyridine nucleotide cytochrome reductase family.</text>
</comment>
<dbReference type="PRINTS" id="PR00410">
    <property type="entry name" value="PHEHYDRXLASE"/>
</dbReference>
<evidence type="ECO:0000256" key="5">
    <source>
        <dbReference type="ARBA" id="ARBA00022617"/>
    </source>
</evidence>
<sequence>MLTEQHIATIKSTIPILEEAGPALTAHFYKRMFEQDPQVKHIFNMSNQRSGGQQAALFEAIAAYAKNIENLGALTAAVERIAHKHTSFNVQAEHYEIVGKHLIGTLHDLLGEAFTQPLEDAWTAAYLFLAKVFIDREEQLYSQNETAQGGWRGLRDFTVVDKIPESKWVTSFVLKPLDGGEVVSYQAGQYLGLQLEPSDSEYKEIRQYSLSDKPSADHYRISVKREANENPGVISNYLHDCVNVGDVVKVMPPAGDFFFVDKNAPVVLISAGVGATPMQAMLETLAAQDYPQSVSYLYACEDKSEHTFAKRTAELTQAKAWQNFAWYRTNSTKAQGVINGLMELKPLAEQLPLADGDFYICGPVAFMQFIKGQLLELGVTETQIHYEVFGPHKGL</sequence>
<dbReference type="Gene3D" id="3.40.50.80">
    <property type="entry name" value="Nucleotide-binding domain of ferredoxin-NADP reductase (FNR) module"/>
    <property type="match status" value="1"/>
</dbReference>
<comment type="cofactor">
    <cofactor evidence="18">
        <name>heme b</name>
        <dbReference type="ChEBI" id="CHEBI:60344"/>
    </cofactor>
    <text evidence="18">Binds 1 heme b (iron(II)-protoporphyrin IX) group per subunit.</text>
</comment>
<evidence type="ECO:0000256" key="6">
    <source>
        <dbReference type="ARBA" id="ARBA00022621"/>
    </source>
</evidence>
<dbReference type="FunFam" id="1.10.490.10:FF:000003">
    <property type="entry name" value="Flavohemoprotein"/>
    <property type="match status" value="1"/>
</dbReference>
<dbReference type="AlphaFoldDB" id="A0A2S0VPV0"/>
<evidence type="ECO:0000256" key="12">
    <source>
        <dbReference type="ARBA" id="ARBA00023004"/>
    </source>
</evidence>
<comment type="domain">
    <text evidence="18">Consists of two distinct domains; an N-terminal heme-containing oxygen-binding domain and a C-terminal reductase domain with binding sites for FAD and NAD(P)H.</text>
</comment>
<gene>
    <name evidence="18" type="primary">hmp</name>
    <name evidence="21" type="ORF">C2869_07200</name>
</gene>
<keyword evidence="13 18" id="KW-0520">NAD</keyword>
<evidence type="ECO:0000313" key="22">
    <source>
        <dbReference type="Proteomes" id="UP000244441"/>
    </source>
</evidence>
<comment type="catalytic activity">
    <reaction evidence="16 18">
        <text>2 nitric oxide + NADH + 2 O2 = 2 nitrate + NAD(+) + H(+)</text>
        <dbReference type="Rhea" id="RHEA:19469"/>
        <dbReference type="ChEBI" id="CHEBI:15378"/>
        <dbReference type="ChEBI" id="CHEBI:15379"/>
        <dbReference type="ChEBI" id="CHEBI:16480"/>
        <dbReference type="ChEBI" id="CHEBI:17632"/>
        <dbReference type="ChEBI" id="CHEBI:57540"/>
        <dbReference type="ChEBI" id="CHEBI:57945"/>
        <dbReference type="EC" id="1.14.12.17"/>
    </reaction>
</comment>
<feature type="domain" description="FAD-binding FR-type" evidence="20">
    <location>
        <begin position="152"/>
        <end position="260"/>
    </location>
</feature>
<feature type="binding site" description="proximal binding residue" evidence="18">
    <location>
        <position position="85"/>
    </location>
    <ligand>
        <name>heme b</name>
        <dbReference type="ChEBI" id="CHEBI:60344"/>
    </ligand>
    <ligandPart>
        <name>Fe</name>
        <dbReference type="ChEBI" id="CHEBI:18248"/>
    </ligandPart>
</feature>
<dbReference type="SUPFAM" id="SSF46458">
    <property type="entry name" value="Globin-like"/>
    <property type="match status" value="1"/>
</dbReference>
<evidence type="ECO:0000259" key="19">
    <source>
        <dbReference type="PROSITE" id="PS01033"/>
    </source>
</evidence>
<evidence type="ECO:0000256" key="10">
    <source>
        <dbReference type="ARBA" id="ARBA00022857"/>
    </source>
</evidence>
<keyword evidence="8 18" id="KW-0479">Metal-binding</keyword>
<dbReference type="GO" id="GO:0020037">
    <property type="term" value="F:heme binding"/>
    <property type="evidence" value="ECO:0007669"/>
    <property type="project" value="InterPro"/>
</dbReference>
<dbReference type="SUPFAM" id="SSF52343">
    <property type="entry name" value="Ferredoxin reductase-like, C-terminal NADP-linked domain"/>
    <property type="match status" value="1"/>
</dbReference>
<keyword evidence="4 18" id="KW-0216">Detoxification</keyword>
<dbReference type="HAMAP" id="MF_01252">
    <property type="entry name" value="Hmp"/>
    <property type="match status" value="1"/>
</dbReference>
<comment type="cofactor">
    <cofactor evidence="15">
        <name>[2Fe-2S] cluster</name>
        <dbReference type="ChEBI" id="CHEBI:190135"/>
    </cofactor>
</comment>
<evidence type="ECO:0000256" key="17">
    <source>
        <dbReference type="ARBA" id="ARBA00049433"/>
    </source>
</evidence>
<keyword evidence="22" id="KW-1185">Reference proteome</keyword>
<evidence type="ECO:0000256" key="8">
    <source>
        <dbReference type="ARBA" id="ARBA00022723"/>
    </source>
</evidence>
<dbReference type="Pfam" id="PF00970">
    <property type="entry name" value="FAD_binding_6"/>
    <property type="match status" value="1"/>
</dbReference>
<evidence type="ECO:0000256" key="15">
    <source>
        <dbReference type="ARBA" id="ARBA00034078"/>
    </source>
</evidence>
<comment type="similarity">
    <text evidence="2 18">Belongs to the globin family. Two-domain flavohemoproteins subfamily.</text>
</comment>
<dbReference type="Gene3D" id="1.10.490.10">
    <property type="entry name" value="Globins"/>
    <property type="match status" value="1"/>
</dbReference>
<comment type="function">
    <text evidence="14 18">Is involved in NO detoxification in an aerobic process, termed nitric oxide dioxygenase (NOD) reaction that utilizes O(2) and NAD(P)H to convert NO to nitrate, which protects the bacterium from various noxious nitrogen compounds. Therefore, plays a central role in the inducible response to nitrosative stress.</text>
</comment>
<name>A0A2S0VPV0_9ALTE</name>
<dbReference type="InterPro" id="IPR000971">
    <property type="entry name" value="Globin"/>
</dbReference>
<dbReference type="InterPro" id="IPR039261">
    <property type="entry name" value="FNR_nucleotide-bd"/>
</dbReference>
<keyword evidence="7 18" id="KW-0285">Flavoprotein</keyword>
<dbReference type="InterPro" id="IPR012292">
    <property type="entry name" value="Globin/Proto"/>
</dbReference>
<keyword evidence="10 18" id="KW-0521">NADP</keyword>
<feature type="active site" description="Charge relay system" evidence="18">
    <location>
        <position position="137"/>
    </location>
</feature>
<dbReference type="GO" id="GO:0071500">
    <property type="term" value="P:cellular response to nitrosative stress"/>
    <property type="evidence" value="ECO:0007669"/>
    <property type="project" value="TreeGrafter"/>
</dbReference>
<reference evidence="21 22" key="1">
    <citation type="submission" date="2018-01" db="EMBL/GenBank/DDBJ databases">
        <title>Genome sequence of a Cantenovulum-like bacteria.</title>
        <authorList>
            <person name="Tan W.R."/>
            <person name="Lau N.-S."/>
            <person name="Go F."/>
            <person name="Amirul A.-A.A."/>
        </authorList>
    </citation>
    <scope>NUCLEOTIDE SEQUENCE [LARGE SCALE GENOMIC DNA]</scope>
    <source>
        <strain evidence="21 22">CCB-QB4</strain>
    </source>
</reference>
<dbReference type="Proteomes" id="UP000244441">
    <property type="component" value="Chromosome"/>
</dbReference>
<dbReference type="InterPro" id="IPR008333">
    <property type="entry name" value="Cbr1-like_FAD-bd_dom"/>
</dbReference>
<dbReference type="CDD" id="cd08922">
    <property type="entry name" value="FHb-globin"/>
    <property type="match status" value="1"/>
</dbReference>
<evidence type="ECO:0000256" key="3">
    <source>
        <dbReference type="ARBA" id="ARBA00022448"/>
    </source>
</evidence>
<feature type="active site" description="Charge relay system" evidence="18">
    <location>
        <position position="95"/>
    </location>
</feature>
<dbReference type="EC" id="1.14.12.17" evidence="18"/>
<feature type="site" description="Influences the redox potential of the prosthetic heme and FAD groups" evidence="18">
    <location>
        <position position="387"/>
    </location>
</feature>
<feature type="region of interest" description="Reductase" evidence="18">
    <location>
        <begin position="149"/>
        <end position="395"/>
    </location>
</feature>
<dbReference type="OrthoDB" id="9801223at2"/>
<dbReference type="KEGG" id="cate:C2869_07200"/>
<dbReference type="GO" id="GO:0071949">
    <property type="term" value="F:FAD binding"/>
    <property type="evidence" value="ECO:0007669"/>
    <property type="project" value="InterPro"/>
</dbReference>
<keyword evidence="6 18" id="KW-0561">Oxygen transport</keyword>
<dbReference type="GO" id="GO:0046872">
    <property type="term" value="F:metal ion binding"/>
    <property type="evidence" value="ECO:0007669"/>
    <property type="project" value="UniProtKB-KW"/>
</dbReference>
<accession>A0A2S0VPV0</accession>
<dbReference type="EMBL" id="CP026604">
    <property type="protein sequence ID" value="AWB66234.1"/>
    <property type="molecule type" value="Genomic_DNA"/>
</dbReference>
<evidence type="ECO:0000259" key="20">
    <source>
        <dbReference type="PROSITE" id="PS51384"/>
    </source>
</evidence>
<organism evidence="21 22">
    <name type="scientific">Saccharobesus litoralis</name>
    <dbReference type="NCBI Taxonomy" id="2172099"/>
    <lineage>
        <taxon>Bacteria</taxon>
        <taxon>Pseudomonadati</taxon>
        <taxon>Pseudomonadota</taxon>
        <taxon>Gammaproteobacteria</taxon>
        <taxon>Alteromonadales</taxon>
        <taxon>Alteromonadaceae</taxon>
        <taxon>Saccharobesus</taxon>
    </lineage>
</organism>
<evidence type="ECO:0000256" key="2">
    <source>
        <dbReference type="ARBA" id="ARBA00008414"/>
    </source>
</evidence>